<protein>
    <submittedName>
        <fullName evidence="1">Uncharacterized protein</fullName>
    </submittedName>
</protein>
<dbReference type="EMBL" id="HBHX01033493">
    <property type="protein sequence ID" value="CAE0117926.1"/>
    <property type="molecule type" value="Transcribed_RNA"/>
</dbReference>
<accession>A0A7S3EZF2</accession>
<name>A0A7S3EZF2_9EUKA</name>
<reference evidence="1" key="1">
    <citation type="submission" date="2021-01" db="EMBL/GenBank/DDBJ databases">
        <authorList>
            <person name="Corre E."/>
            <person name="Pelletier E."/>
            <person name="Niang G."/>
            <person name="Scheremetjew M."/>
            <person name="Finn R."/>
            <person name="Kale V."/>
            <person name="Holt S."/>
            <person name="Cochrane G."/>
            <person name="Meng A."/>
            <person name="Brown T."/>
            <person name="Cohen L."/>
        </authorList>
    </citation>
    <scope>NUCLEOTIDE SEQUENCE</scope>
    <source>
        <strain evidence="1">CCMP281</strain>
    </source>
</reference>
<organism evidence="1">
    <name type="scientific">Haptolina ericina</name>
    <dbReference type="NCBI Taxonomy" id="156174"/>
    <lineage>
        <taxon>Eukaryota</taxon>
        <taxon>Haptista</taxon>
        <taxon>Haptophyta</taxon>
        <taxon>Prymnesiophyceae</taxon>
        <taxon>Prymnesiales</taxon>
        <taxon>Prymnesiaceae</taxon>
        <taxon>Haptolina</taxon>
    </lineage>
</organism>
<gene>
    <name evidence="1" type="ORF">HERI1096_LOCUS18625</name>
</gene>
<proteinExistence type="predicted"/>
<evidence type="ECO:0000313" key="1">
    <source>
        <dbReference type="EMBL" id="CAE0117926.1"/>
    </source>
</evidence>
<sequence length="141" mass="16799">MQAARKLFHEALINRFDTNVPRDMKKFWFLASLLDPHFKKLVFKNDRLLSNLMRERAITWLKISSRSSLRSTTRVRWPHVDHSKRLRPMAPMAPARSTLSAARQAPRASLRIRIPRSARTRRRRVWSRMSWRPTSHCLKSK</sequence>
<dbReference type="AlphaFoldDB" id="A0A7S3EZF2"/>